<reference evidence="3" key="1">
    <citation type="submission" date="2015-03" db="EMBL/GenBank/DDBJ databases">
        <authorList>
            <person name="Urmite Genomes"/>
        </authorList>
    </citation>
    <scope>NUCLEOTIDE SEQUENCE [LARGE SCALE GENOMIC DNA]</scope>
    <source>
        <strain evidence="3">CSUR P1344</strain>
    </source>
</reference>
<proteinExistence type="predicted"/>
<evidence type="ECO:0000256" key="1">
    <source>
        <dbReference type="SAM" id="MobiDB-lite"/>
    </source>
</evidence>
<name>A0A0U1DNF3_9MYCO</name>
<organism evidence="2 3">
    <name type="scientific">Mycobacterium europaeum</name>
    <dbReference type="NCBI Taxonomy" id="761804"/>
    <lineage>
        <taxon>Bacteria</taxon>
        <taxon>Bacillati</taxon>
        <taxon>Actinomycetota</taxon>
        <taxon>Actinomycetes</taxon>
        <taxon>Mycobacteriales</taxon>
        <taxon>Mycobacteriaceae</taxon>
        <taxon>Mycobacterium</taxon>
        <taxon>Mycobacterium simiae complex</taxon>
    </lineage>
</organism>
<feature type="region of interest" description="Disordered" evidence="1">
    <location>
        <begin position="1"/>
        <end position="22"/>
    </location>
</feature>
<sequence>MTPNHREDTGDAMPNLKPHAEIRGRYLVQENVWEGPR</sequence>
<dbReference type="Proteomes" id="UP000199601">
    <property type="component" value="Unassembled WGS sequence"/>
</dbReference>
<accession>A0A0U1DNF3</accession>
<gene>
    <name evidence="2" type="ORF">BN000_04282</name>
</gene>
<dbReference type="AlphaFoldDB" id="A0A0U1DNF3"/>
<dbReference type="EMBL" id="CTEC01000002">
    <property type="protein sequence ID" value="CQD18719.1"/>
    <property type="molecule type" value="Genomic_DNA"/>
</dbReference>
<evidence type="ECO:0000313" key="3">
    <source>
        <dbReference type="Proteomes" id="UP000199601"/>
    </source>
</evidence>
<evidence type="ECO:0000313" key="2">
    <source>
        <dbReference type="EMBL" id="CQD18719.1"/>
    </source>
</evidence>
<keyword evidence="3" id="KW-1185">Reference proteome</keyword>
<protein>
    <submittedName>
        <fullName evidence="2">Uncharacterized protein</fullName>
    </submittedName>
</protein>